<evidence type="ECO:0000313" key="3">
    <source>
        <dbReference type="Proteomes" id="UP000566711"/>
    </source>
</evidence>
<keyword evidence="1" id="KW-0812">Transmembrane</keyword>
<feature type="transmembrane region" description="Helical" evidence="1">
    <location>
        <begin position="103"/>
        <end position="124"/>
    </location>
</feature>
<comment type="caution">
    <text evidence="2">The sequence shown here is derived from an EMBL/GenBank/DDBJ whole genome shotgun (WGS) entry which is preliminary data.</text>
</comment>
<feature type="transmembrane region" description="Helical" evidence="1">
    <location>
        <begin position="12"/>
        <end position="28"/>
    </location>
</feature>
<dbReference type="Proteomes" id="UP000566711">
    <property type="component" value="Unassembled WGS sequence"/>
</dbReference>
<name>A0A7W2ED77_9BURK</name>
<feature type="transmembrane region" description="Helical" evidence="1">
    <location>
        <begin position="174"/>
        <end position="197"/>
    </location>
</feature>
<feature type="transmembrane region" description="Helical" evidence="1">
    <location>
        <begin position="136"/>
        <end position="154"/>
    </location>
</feature>
<proteinExistence type="predicted"/>
<dbReference type="RefSeq" id="WP_182212965.1">
    <property type="nucleotide sequence ID" value="NZ_JACEZS010000001.1"/>
</dbReference>
<evidence type="ECO:0000313" key="2">
    <source>
        <dbReference type="EMBL" id="MBA5603780.1"/>
    </source>
</evidence>
<evidence type="ECO:0000256" key="1">
    <source>
        <dbReference type="SAM" id="Phobius"/>
    </source>
</evidence>
<keyword evidence="3" id="KW-1185">Reference proteome</keyword>
<dbReference type="InterPro" id="IPR007354">
    <property type="entry name" value="CruF-like"/>
</dbReference>
<feature type="transmembrane region" description="Helical" evidence="1">
    <location>
        <begin position="34"/>
        <end position="55"/>
    </location>
</feature>
<protein>
    <submittedName>
        <fullName evidence="2">Carotenoid biosynthesis protein</fullName>
    </submittedName>
</protein>
<keyword evidence="1" id="KW-1133">Transmembrane helix</keyword>
<dbReference type="PANTHER" id="PTHR39419:SF1">
    <property type="entry name" value="SLL0814 PROTEIN"/>
    <property type="match status" value="1"/>
</dbReference>
<dbReference type="AlphaFoldDB" id="A0A7W2ED77"/>
<dbReference type="Pfam" id="PF04240">
    <property type="entry name" value="Caroten_synth"/>
    <property type="match status" value="1"/>
</dbReference>
<gene>
    <name evidence="2" type="ORF">H3H36_00190</name>
</gene>
<feature type="transmembrane region" description="Helical" evidence="1">
    <location>
        <begin position="242"/>
        <end position="259"/>
    </location>
</feature>
<reference evidence="2 3" key="1">
    <citation type="submission" date="2020-07" db="EMBL/GenBank/DDBJ databases">
        <title>Novel species isolated from subtropical streams in China.</title>
        <authorList>
            <person name="Lu H."/>
        </authorList>
    </citation>
    <scope>NUCLEOTIDE SEQUENCE [LARGE SCALE GENOMIC DNA]</scope>
    <source>
        <strain evidence="2 3">FT3S</strain>
    </source>
</reference>
<organism evidence="2 3">
    <name type="scientific">Rugamonas fusca</name>
    <dbReference type="NCBI Taxonomy" id="2758568"/>
    <lineage>
        <taxon>Bacteria</taxon>
        <taxon>Pseudomonadati</taxon>
        <taxon>Pseudomonadota</taxon>
        <taxon>Betaproteobacteria</taxon>
        <taxon>Burkholderiales</taxon>
        <taxon>Oxalobacteraceae</taxon>
        <taxon>Telluria group</taxon>
        <taxon>Rugamonas</taxon>
    </lineage>
</organism>
<dbReference type="PANTHER" id="PTHR39419">
    <property type="entry name" value="SLL0814 PROTEIN"/>
    <property type="match status" value="1"/>
</dbReference>
<sequence length="282" mass="31005">MKSALHHLPRFTNVLLIVFLAVTLSRGYGDTTRLLIASSLVMFACCWSSAIHLLGARAARNFVIIGVVLGWIAEQLGSSYGWFFGSYTYTDVLGPRLGDVPVIIPLMWFALCYVAYVIGNLIVWQSPTDGKPALRQTLVMSLLAAMIVTAYDLGADPYMVYGIKAWIMTKTDGWWFGETLQGFVGWMLVSFTIVFLFRLTLRKRAPVAALPVARRHALVPLLVYGGSMVFQVAEGTPVETRTIALFAMGIPLLVAVCGFERWQRPAHASAPADQPTTQAARA</sequence>
<dbReference type="EMBL" id="JACEZS010000001">
    <property type="protein sequence ID" value="MBA5603780.1"/>
    <property type="molecule type" value="Genomic_DNA"/>
</dbReference>
<feature type="transmembrane region" description="Helical" evidence="1">
    <location>
        <begin position="62"/>
        <end position="83"/>
    </location>
</feature>
<feature type="transmembrane region" description="Helical" evidence="1">
    <location>
        <begin position="217"/>
        <end position="236"/>
    </location>
</feature>
<keyword evidence="1" id="KW-0472">Membrane</keyword>
<accession>A0A7W2ED77</accession>